<dbReference type="InterPro" id="IPR000249">
    <property type="entry name" value="BMC_dom"/>
</dbReference>
<accession>A0A480B773</accession>
<evidence type="ECO:0000256" key="2">
    <source>
        <dbReference type="ARBA" id="ARBA00024446"/>
    </source>
</evidence>
<name>A0A480B773_9FIRM</name>
<feature type="compositionally biased region" description="Basic residues" evidence="4">
    <location>
        <begin position="179"/>
        <end position="189"/>
    </location>
</feature>
<dbReference type="InterPro" id="IPR050575">
    <property type="entry name" value="BMC_shell"/>
</dbReference>
<dbReference type="Gene3D" id="3.30.70.1710">
    <property type="match status" value="1"/>
</dbReference>
<feature type="region of interest" description="Disordered" evidence="4">
    <location>
        <begin position="161"/>
        <end position="189"/>
    </location>
</feature>
<dbReference type="Pfam" id="PF00936">
    <property type="entry name" value="BMC"/>
    <property type="match status" value="1"/>
</dbReference>
<dbReference type="PROSITE" id="PS51930">
    <property type="entry name" value="BMC_2"/>
    <property type="match status" value="1"/>
</dbReference>
<evidence type="ECO:0000256" key="3">
    <source>
        <dbReference type="PROSITE-ProRule" id="PRU01278"/>
    </source>
</evidence>
<dbReference type="OrthoDB" id="9812608at2"/>
<comment type="caution">
    <text evidence="6">The sequence shown here is derived from an EMBL/GenBank/DDBJ whole genome shotgun (WGS) entry which is preliminary data.</text>
</comment>
<dbReference type="EMBL" id="BJCR01000028">
    <property type="protein sequence ID" value="GCL69224.1"/>
    <property type="molecule type" value="Genomic_DNA"/>
</dbReference>
<reference evidence="6 7" key="1">
    <citation type="submission" date="2019-03" db="EMBL/GenBank/DDBJ databases">
        <title>Draft genome sequences of two Veillonella tobetsuensis clinical isolates from intraoperative bronchial fluids of elderly patients with pulmonary carcinoma.</title>
        <authorList>
            <person name="Akiyama T."/>
        </authorList>
    </citation>
    <scope>NUCLEOTIDE SEQUENCE [LARGE SCALE GENOMIC DNA]</scope>
    <source>
        <strain evidence="6 7">PAGU 1579</strain>
    </source>
</reference>
<dbReference type="PANTHER" id="PTHR33941:SF11">
    <property type="entry name" value="BACTERIAL MICROCOMPARTMENT SHELL PROTEIN PDUJ"/>
    <property type="match status" value="1"/>
</dbReference>
<proteinExistence type="inferred from homology"/>
<comment type="similarity">
    <text evidence="3">Belongs to the bacterial microcompartments protein family.</text>
</comment>
<organism evidence="6 7">
    <name type="scientific">Veillonella tobetsuensis</name>
    <dbReference type="NCBI Taxonomy" id="1110546"/>
    <lineage>
        <taxon>Bacteria</taxon>
        <taxon>Bacillati</taxon>
        <taxon>Bacillota</taxon>
        <taxon>Negativicutes</taxon>
        <taxon>Veillonellales</taxon>
        <taxon>Veillonellaceae</taxon>
        <taxon>Veillonella</taxon>
    </lineage>
</organism>
<dbReference type="SMART" id="SM00877">
    <property type="entry name" value="BMC"/>
    <property type="match status" value="1"/>
</dbReference>
<dbReference type="RefSeq" id="WP_059363597.1">
    <property type="nucleotide sequence ID" value="NZ_BBXI01000016.1"/>
</dbReference>
<protein>
    <recommendedName>
        <fullName evidence="5">BMC domain-containing protein</fullName>
    </recommendedName>
</protein>
<sequence>MNESLGLLEVKGLLGAITIADVMVKASNVHVVNIDRANGFGWFTVKVVGDVGAIQSAIQAGTLTAKEMGCFIGSKVIPRVSQSVVDVFLKEEEVKETVELNQKNDPIESINVEDENVTAISEVDTVISTIEETREIAQIETALDSTDNISDEVKGSMTLVEINEDVKEVKRPQESTKSGKSKKKNTSKK</sequence>
<dbReference type="InterPro" id="IPR044872">
    <property type="entry name" value="CcmK/CsoS1_BMC"/>
</dbReference>
<comment type="subcellular location">
    <subcellularLocation>
        <location evidence="1">Bacterial microcompartment</location>
    </subcellularLocation>
</comment>
<dbReference type="SUPFAM" id="SSF143414">
    <property type="entry name" value="CcmK-like"/>
    <property type="match status" value="1"/>
</dbReference>
<evidence type="ECO:0000259" key="5">
    <source>
        <dbReference type="PROSITE" id="PS51930"/>
    </source>
</evidence>
<dbReference type="GO" id="GO:0031469">
    <property type="term" value="C:bacterial microcompartment"/>
    <property type="evidence" value="ECO:0007669"/>
    <property type="project" value="UniProtKB-SubCell"/>
</dbReference>
<dbReference type="AlphaFoldDB" id="A0A480B773"/>
<evidence type="ECO:0000256" key="4">
    <source>
        <dbReference type="SAM" id="MobiDB-lite"/>
    </source>
</evidence>
<dbReference type="PANTHER" id="PTHR33941">
    <property type="entry name" value="PROPANEDIOL UTILIZATION PROTEIN PDUA"/>
    <property type="match status" value="1"/>
</dbReference>
<evidence type="ECO:0000256" key="1">
    <source>
        <dbReference type="ARBA" id="ARBA00024322"/>
    </source>
</evidence>
<evidence type="ECO:0000313" key="6">
    <source>
        <dbReference type="EMBL" id="GCL69224.1"/>
    </source>
</evidence>
<gene>
    <name evidence="6" type="ORF">PAGU1579_09930</name>
</gene>
<feature type="compositionally biased region" description="Basic and acidic residues" evidence="4">
    <location>
        <begin position="164"/>
        <end position="174"/>
    </location>
</feature>
<dbReference type="InterPro" id="IPR037233">
    <property type="entry name" value="CcmK-like_sf"/>
</dbReference>
<evidence type="ECO:0000313" key="7">
    <source>
        <dbReference type="Proteomes" id="UP000303581"/>
    </source>
</evidence>
<keyword evidence="7" id="KW-1185">Reference proteome</keyword>
<keyword evidence="2" id="KW-1283">Bacterial microcompartment</keyword>
<dbReference type="Proteomes" id="UP000303581">
    <property type="component" value="Unassembled WGS sequence"/>
</dbReference>
<feature type="domain" description="BMC" evidence="5">
    <location>
        <begin position="4"/>
        <end position="89"/>
    </location>
</feature>